<dbReference type="InterPro" id="IPR023393">
    <property type="entry name" value="START-like_dom_sf"/>
</dbReference>
<keyword evidence="1" id="KW-0472">Membrane</keyword>
<evidence type="ECO:0000313" key="3">
    <source>
        <dbReference type="Proteomes" id="UP000449906"/>
    </source>
</evidence>
<dbReference type="PANTHER" id="PTHR38588:SF1">
    <property type="entry name" value="BLL0334 PROTEIN"/>
    <property type="match status" value="1"/>
</dbReference>
<organism evidence="2 3">
    <name type="scientific">Nocardioides simplex</name>
    <name type="common">Arthrobacter simplex</name>
    <dbReference type="NCBI Taxonomy" id="2045"/>
    <lineage>
        <taxon>Bacteria</taxon>
        <taxon>Bacillati</taxon>
        <taxon>Actinomycetota</taxon>
        <taxon>Actinomycetes</taxon>
        <taxon>Propionibacteriales</taxon>
        <taxon>Nocardioidaceae</taxon>
        <taxon>Pimelobacter</taxon>
    </lineage>
</organism>
<dbReference type="EMBL" id="WBVM01000001">
    <property type="protein sequence ID" value="KAB2812923.1"/>
    <property type="molecule type" value="Genomic_DNA"/>
</dbReference>
<dbReference type="InterPro" id="IPR010419">
    <property type="entry name" value="CO_DH_gsu"/>
</dbReference>
<keyword evidence="1" id="KW-1133">Transmembrane helix</keyword>
<evidence type="ECO:0000256" key="1">
    <source>
        <dbReference type="SAM" id="Phobius"/>
    </source>
</evidence>
<comment type="caution">
    <text evidence="2">The sequence shown here is derived from an EMBL/GenBank/DDBJ whole genome shotgun (WGS) entry which is preliminary data.</text>
</comment>
<reference evidence="2 3" key="1">
    <citation type="submission" date="2019-09" db="EMBL/GenBank/DDBJ databases">
        <title>Pimelobacter sp. isolated from Paulinella.</title>
        <authorList>
            <person name="Jeong S.E."/>
        </authorList>
    </citation>
    <scope>NUCLEOTIDE SEQUENCE [LARGE SCALE GENOMIC DNA]</scope>
    <source>
        <strain evidence="2 3">Pch-N</strain>
    </source>
</reference>
<dbReference type="Proteomes" id="UP000449906">
    <property type="component" value="Unassembled WGS sequence"/>
</dbReference>
<gene>
    <name evidence="2" type="ORF">F9L07_14560</name>
</gene>
<accession>A0A7J5E425</accession>
<dbReference type="SUPFAM" id="SSF55961">
    <property type="entry name" value="Bet v1-like"/>
    <property type="match status" value="1"/>
</dbReference>
<dbReference type="Gene3D" id="3.30.530.20">
    <property type="match status" value="1"/>
</dbReference>
<dbReference type="Pfam" id="PF06240">
    <property type="entry name" value="COXG"/>
    <property type="match status" value="1"/>
</dbReference>
<name>A0A7J5E425_NOCSI</name>
<dbReference type="PANTHER" id="PTHR38588">
    <property type="entry name" value="BLL0334 PROTEIN"/>
    <property type="match status" value="1"/>
</dbReference>
<dbReference type="CDD" id="cd07823">
    <property type="entry name" value="SRPBCC_5"/>
    <property type="match status" value="1"/>
</dbReference>
<protein>
    <submittedName>
        <fullName evidence="2">Carbon monoxide dehydrogenase</fullName>
    </submittedName>
</protein>
<feature type="transmembrane region" description="Helical" evidence="1">
    <location>
        <begin position="179"/>
        <end position="196"/>
    </location>
</feature>
<dbReference type="RefSeq" id="WP_151580247.1">
    <property type="nucleotide sequence ID" value="NZ_WBVM01000001.1"/>
</dbReference>
<evidence type="ECO:0000313" key="2">
    <source>
        <dbReference type="EMBL" id="KAB2812923.1"/>
    </source>
</evidence>
<dbReference type="AlphaFoldDB" id="A0A7J5E425"/>
<proteinExistence type="predicted"/>
<keyword evidence="1" id="KW-0812">Transmembrane</keyword>
<sequence>MELEHSFTVPRGVDDVWDVLLDIERVAPCLPGATVTTVDGDDLTGEVKVKLGPVSLKYAGQARVVEKDHAAHRAVIEGSGRDARGNGAASARIVAAVTGDDRTAQVSVRTDLDITGKAAQFGRGVIGEVSARLMGQFADALAVELGPAGGGAPVAVAAAPQGGSADLLRLVAPSLARRAAPALLGLAGAVGVVLVVRRRRRTMMAG</sequence>